<reference evidence="3 4" key="1">
    <citation type="submission" date="2024-01" db="EMBL/GenBank/DDBJ databases">
        <authorList>
            <person name="Allen C."/>
            <person name="Tagirdzhanova G."/>
        </authorList>
    </citation>
    <scope>NUCLEOTIDE SEQUENCE [LARGE SCALE GENOMIC DNA]</scope>
</reference>
<name>A0ABP0BW39_9PEZI</name>
<gene>
    <name evidence="3" type="ORF">SCUCBS95973_005323</name>
</gene>
<feature type="transmembrane region" description="Helical" evidence="2">
    <location>
        <begin position="14"/>
        <end position="35"/>
    </location>
</feature>
<comment type="caution">
    <text evidence="3">The sequence shown here is derived from an EMBL/GenBank/DDBJ whole genome shotgun (WGS) entry which is preliminary data.</text>
</comment>
<keyword evidence="4" id="KW-1185">Reference proteome</keyword>
<feature type="region of interest" description="Disordered" evidence="1">
    <location>
        <begin position="274"/>
        <end position="338"/>
    </location>
</feature>
<keyword evidence="2" id="KW-0472">Membrane</keyword>
<evidence type="ECO:0000256" key="1">
    <source>
        <dbReference type="SAM" id="MobiDB-lite"/>
    </source>
</evidence>
<evidence type="ECO:0000313" key="4">
    <source>
        <dbReference type="Proteomes" id="UP001642405"/>
    </source>
</evidence>
<keyword evidence="2" id="KW-1133">Transmembrane helix</keyword>
<protein>
    <recommendedName>
        <fullName evidence="5">MARVEL domain-containing protein</fullName>
    </recommendedName>
</protein>
<feature type="transmembrane region" description="Helical" evidence="2">
    <location>
        <begin position="80"/>
        <end position="99"/>
    </location>
</feature>
<sequence>MAVRTGIGLKAVQFFLRSIVFLCALVILIIFAYFLGKLNSADLYIPTWARAVEGLSGAAALYSLLGILLLWWLAGRMLTFIAAIVLDICFIGGFVYIATANRGGSGNCNRDSIRSPFGTGDADTDRIVNRSGTLVNIPSFRVSCRLQKACLAVAIIAIGFLLFAMAVEFFLWRNYRKEKKFGPGPNNGYTSGSGRRRGLFGRKRNAAAAGMNGDTYQDPNALPQHAEPSQVRESYATEATAVGAHSGAMDPNKPVENINSQRAYGNMPGPLPNANANANTYAPHNNLQDSSTFRGAAADPNLREAGVDPNLQQSRAEPPYRSVTPLAEGPEVPTVRGTGVDNYENIRAAAAEKSYMATHPGATAGAGAMSGAAVGSGAKSATGSGTVGDEYANVRGAAVDPNVWGGVINPDTGNSAGLRGTHEINELAADSTTSKYGTSTQF</sequence>
<keyword evidence="2" id="KW-0812">Transmembrane</keyword>
<feature type="compositionally biased region" description="Low complexity" evidence="1">
    <location>
        <begin position="274"/>
        <end position="286"/>
    </location>
</feature>
<evidence type="ECO:0000256" key="2">
    <source>
        <dbReference type="SAM" id="Phobius"/>
    </source>
</evidence>
<evidence type="ECO:0008006" key="5">
    <source>
        <dbReference type="Google" id="ProtNLM"/>
    </source>
</evidence>
<feature type="transmembrane region" description="Helical" evidence="2">
    <location>
        <begin position="55"/>
        <end position="73"/>
    </location>
</feature>
<dbReference type="EMBL" id="CAWUHB010000029">
    <property type="protein sequence ID" value="CAK7223864.1"/>
    <property type="molecule type" value="Genomic_DNA"/>
</dbReference>
<organism evidence="3 4">
    <name type="scientific">Sporothrix curviconia</name>
    <dbReference type="NCBI Taxonomy" id="1260050"/>
    <lineage>
        <taxon>Eukaryota</taxon>
        <taxon>Fungi</taxon>
        <taxon>Dikarya</taxon>
        <taxon>Ascomycota</taxon>
        <taxon>Pezizomycotina</taxon>
        <taxon>Sordariomycetes</taxon>
        <taxon>Sordariomycetidae</taxon>
        <taxon>Ophiostomatales</taxon>
        <taxon>Ophiostomataceae</taxon>
        <taxon>Sporothrix</taxon>
    </lineage>
</organism>
<accession>A0ABP0BW39</accession>
<evidence type="ECO:0000313" key="3">
    <source>
        <dbReference type="EMBL" id="CAK7223864.1"/>
    </source>
</evidence>
<proteinExistence type="predicted"/>
<feature type="transmembrane region" description="Helical" evidence="2">
    <location>
        <begin position="151"/>
        <end position="172"/>
    </location>
</feature>
<dbReference type="Proteomes" id="UP001642405">
    <property type="component" value="Unassembled WGS sequence"/>
</dbReference>